<dbReference type="Proteomes" id="UP001177021">
    <property type="component" value="Unassembled WGS sequence"/>
</dbReference>
<reference evidence="1" key="1">
    <citation type="submission" date="2023-10" db="EMBL/GenBank/DDBJ databases">
        <authorList>
            <person name="Rodriguez Cubillos JULIANA M."/>
            <person name="De Vega J."/>
        </authorList>
    </citation>
    <scope>NUCLEOTIDE SEQUENCE</scope>
</reference>
<sequence length="105" mass="12105">MASIRTSSSNSRSYNNSRYNTSFIRNDLAPDCLCQVKAVIRIVTKEGPNKGKKFWGCRNFVSREVDCGCGFFYWYSEPEHENQTRCGECLQKDLENATLNRHVLL</sequence>
<protein>
    <submittedName>
        <fullName evidence="1">Uncharacterized protein</fullName>
    </submittedName>
</protein>
<evidence type="ECO:0000313" key="1">
    <source>
        <dbReference type="EMBL" id="CAJ2663717.1"/>
    </source>
</evidence>
<dbReference type="EMBL" id="CASHSV030000409">
    <property type="protein sequence ID" value="CAJ2663717.1"/>
    <property type="molecule type" value="Genomic_DNA"/>
</dbReference>
<organism evidence="1 2">
    <name type="scientific">Trifolium pratense</name>
    <name type="common">Red clover</name>
    <dbReference type="NCBI Taxonomy" id="57577"/>
    <lineage>
        <taxon>Eukaryota</taxon>
        <taxon>Viridiplantae</taxon>
        <taxon>Streptophyta</taxon>
        <taxon>Embryophyta</taxon>
        <taxon>Tracheophyta</taxon>
        <taxon>Spermatophyta</taxon>
        <taxon>Magnoliopsida</taxon>
        <taxon>eudicotyledons</taxon>
        <taxon>Gunneridae</taxon>
        <taxon>Pentapetalae</taxon>
        <taxon>rosids</taxon>
        <taxon>fabids</taxon>
        <taxon>Fabales</taxon>
        <taxon>Fabaceae</taxon>
        <taxon>Papilionoideae</taxon>
        <taxon>50 kb inversion clade</taxon>
        <taxon>NPAAA clade</taxon>
        <taxon>Hologalegina</taxon>
        <taxon>IRL clade</taxon>
        <taxon>Trifolieae</taxon>
        <taxon>Trifolium</taxon>
    </lineage>
</organism>
<name>A0ACB0L546_TRIPR</name>
<gene>
    <name evidence="1" type="ORF">MILVUS5_LOCUS29087</name>
</gene>
<keyword evidence="2" id="KW-1185">Reference proteome</keyword>
<evidence type="ECO:0000313" key="2">
    <source>
        <dbReference type="Proteomes" id="UP001177021"/>
    </source>
</evidence>
<comment type="caution">
    <text evidence="1">The sequence shown here is derived from an EMBL/GenBank/DDBJ whole genome shotgun (WGS) entry which is preliminary data.</text>
</comment>
<proteinExistence type="predicted"/>
<accession>A0ACB0L546</accession>